<evidence type="ECO:0000256" key="1">
    <source>
        <dbReference type="SAM" id="Phobius"/>
    </source>
</evidence>
<gene>
    <name evidence="2" type="ORF">MARGE09_P1518</name>
</gene>
<protein>
    <recommendedName>
        <fullName evidence="4">DUF2788 domain-containing protein</fullName>
    </recommendedName>
</protein>
<keyword evidence="3" id="KW-1185">Reference proteome</keyword>
<proteinExistence type="predicted"/>
<dbReference type="EMBL" id="AP023086">
    <property type="protein sequence ID" value="BCD97317.1"/>
    <property type="molecule type" value="Genomic_DNA"/>
</dbReference>
<keyword evidence="1" id="KW-0812">Transmembrane</keyword>
<evidence type="ECO:0008006" key="4">
    <source>
        <dbReference type="Google" id="ProtNLM"/>
    </source>
</evidence>
<feature type="transmembrane region" description="Helical" evidence="1">
    <location>
        <begin position="12"/>
        <end position="29"/>
    </location>
</feature>
<organism evidence="2 3">
    <name type="scientific">Marinagarivorans cellulosilyticus</name>
    <dbReference type="NCBI Taxonomy" id="2721545"/>
    <lineage>
        <taxon>Bacteria</taxon>
        <taxon>Pseudomonadati</taxon>
        <taxon>Pseudomonadota</taxon>
        <taxon>Gammaproteobacteria</taxon>
        <taxon>Cellvibrionales</taxon>
        <taxon>Cellvibrionaceae</taxon>
        <taxon>Marinagarivorans</taxon>
    </lineage>
</organism>
<name>A0AAN1WGT2_9GAMM</name>
<keyword evidence="1" id="KW-0472">Membrane</keyword>
<dbReference type="AlphaFoldDB" id="A0AAN1WGT2"/>
<evidence type="ECO:0000313" key="3">
    <source>
        <dbReference type="Proteomes" id="UP001320119"/>
    </source>
</evidence>
<dbReference type="Proteomes" id="UP001320119">
    <property type="component" value="Chromosome"/>
</dbReference>
<dbReference type="KEGG" id="marq:MARGE09_P1518"/>
<dbReference type="RefSeq" id="WP_236986790.1">
    <property type="nucleotide sequence ID" value="NZ_AP023086.1"/>
</dbReference>
<reference evidence="2 3" key="1">
    <citation type="journal article" date="2022" name="IScience">
        <title>An ultrasensitive nanofiber-based assay for enzymatic hydrolysis and deep-sea microbial degradation of cellulose.</title>
        <authorList>
            <person name="Tsudome M."/>
            <person name="Tachioka M."/>
            <person name="Miyazaki M."/>
            <person name="Uchimura K."/>
            <person name="Tsuda M."/>
            <person name="Takaki Y."/>
            <person name="Deguchi S."/>
        </authorList>
    </citation>
    <scope>NUCLEOTIDE SEQUENCE [LARGE SCALE GENOMIC DNA]</scope>
    <source>
        <strain evidence="2 3">GE09</strain>
    </source>
</reference>
<evidence type="ECO:0000313" key="2">
    <source>
        <dbReference type="EMBL" id="BCD97317.1"/>
    </source>
</evidence>
<feature type="transmembrane region" description="Helical" evidence="1">
    <location>
        <begin position="41"/>
        <end position="64"/>
    </location>
</feature>
<sequence length="66" mass="7295">MNIEAFEKWSMILGITALIGFMGFIMWDLAKQSKAGRFGTIMIFVVLGLGLLGFIIKTVVVSVLEQ</sequence>
<dbReference type="InterPro" id="IPR021249">
    <property type="entry name" value="DUF2788"/>
</dbReference>
<dbReference type="Pfam" id="PF10981">
    <property type="entry name" value="DUF2788"/>
    <property type="match status" value="1"/>
</dbReference>
<accession>A0AAN1WGT2</accession>
<keyword evidence="1" id="KW-1133">Transmembrane helix</keyword>